<accession>A0A1Y2GE69</accession>
<protein>
    <submittedName>
        <fullName evidence="1">Uncharacterized protein</fullName>
    </submittedName>
</protein>
<dbReference type="AlphaFoldDB" id="A0A1Y2GE69"/>
<evidence type="ECO:0000313" key="1">
    <source>
        <dbReference type="EMBL" id="ORZ07289.1"/>
    </source>
</evidence>
<sequence>MISTVAERTKVTTHTMNPTQLDNAVAYDLITEAEGELLKYADVVSSHIDRFQHIRKQHQLGLIDDETFLNYSASKFKGNSEELSLSDFRARLQVVFARFPDALSSDEDKINYSLQ</sequence>
<dbReference type="Proteomes" id="UP000193648">
    <property type="component" value="Unassembled WGS sequence"/>
</dbReference>
<name>A0A1Y2GE69_9FUNG</name>
<dbReference type="GeneID" id="33567192"/>
<reference evidence="1 2" key="1">
    <citation type="submission" date="2016-07" db="EMBL/GenBank/DDBJ databases">
        <title>Pervasive Adenine N6-methylation of Active Genes in Fungi.</title>
        <authorList>
            <consortium name="DOE Joint Genome Institute"/>
            <person name="Mondo S.J."/>
            <person name="Dannebaum R.O."/>
            <person name="Kuo R.C."/>
            <person name="Labutti K."/>
            <person name="Haridas S."/>
            <person name="Kuo A."/>
            <person name="Salamov A."/>
            <person name="Ahrendt S.R."/>
            <person name="Lipzen A."/>
            <person name="Sullivan W."/>
            <person name="Andreopoulos W.B."/>
            <person name="Clum A."/>
            <person name="Lindquist E."/>
            <person name="Daum C."/>
            <person name="Ramamoorthy G.K."/>
            <person name="Gryganskyi A."/>
            <person name="Culley D."/>
            <person name="Magnuson J.K."/>
            <person name="James T.Y."/>
            <person name="O'Malley M.A."/>
            <person name="Stajich J.E."/>
            <person name="Spatafora J.W."/>
            <person name="Visel A."/>
            <person name="Grigoriev I.V."/>
        </authorList>
    </citation>
    <scope>NUCLEOTIDE SEQUENCE [LARGE SCALE GENOMIC DNA]</scope>
    <source>
        <strain evidence="1 2">NRRL 3116</strain>
    </source>
</reference>
<evidence type="ECO:0000313" key="2">
    <source>
        <dbReference type="Proteomes" id="UP000193648"/>
    </source>
</evidence>
<organism evidence="1 2">
    <name type="scientific">Lobosporangium transversale</name>
    <dbReference type="NCBI Taxonomy" id="64571"/>
    <lineage>
        <taxon>Eukaryota</taxon>
        <taxon>Fungi</taxon>
        <taxon>Fungi incertae sedis</taxon>
        <taxon>Mucoromycota</taxon>
        <taxon>Mortierellomycotina</taxon>
        <taxon>Mortierellomycetes</taxon>
        <taxon>Mortierellales</taxon>
        <taxon>Mortierellaceae</taxon>
        <taxon>Lobosporangium</taxon>
    </lineage>
</organism>
<comment type="caution">
    <text evidence="1">The sequence shown here is derived from an EMBL/GenBank/DDBJ whole genome shotgun (WGS) entry which is preliminary data.</text>
</comment>
<gene>
    <name evidence="1" type="ORF">BCR41DRAFT_360378</name>
</gene>
<dbReference type="RefSeq" id="XP_021877952.1">
    <property type="nucleotide sequence ID" value="XM_022025348.1"/>
</dbReference>
<proteinExistence type="predicted"/>
<dbReference type="EMBL" id="MCFF01000042">
    <property type="protein sequence ID" value="ORZ07289.1"/>
    <property type="molecule type" value="Genomic_DNA"/>
</dbReference>
<keyword evidence="2" id="KW-1185">Reference proteome</keyword>
<dbReference type="OrthoDB" id="2447926at2759"/>
<dbReference type="InParanoid" id="A0A1Y2GE69"/>